<sequence length="69" mass="7797">ALQGLPFPQFDSGMKTRAAEDKSLACLHWHNECDCNHKTQKDLCRDEGIPLMDMKGLLHRATKIPSCDE</sequence>
<protein>
    <submittedName>
        <fullName evidence="1">Uncharacterized protein</fullName>
    </submittedName>
</protein>
<organism evidence="1 2">
    <name type="scientific">Basidiobolus ranarum</name>
    <dbReference type="NCBI Taxonomy" id="34480"/>
    <lineage>
        <taxon>Eukaryota</taxon>
        <taxon>Fungi</taxon>
        <taxon>Fungi incertae sedis</taxon>
        <taxon>Zoopagomycota</taxon>
        <taxon>Entomophthoromycotina</taxon>
        <taxon>Basidiobolomycetes</taxon>
        <taxon>Basidiobolales</taxon>
        <taxon>Basidiobolaceae</taxon>
        <taxon>Basidiobolus</taxon>
    </lineage>
</organism>
<keyword evidence="2" id="KW-1185">Reference proteome</keyword>
<gene>
    <name evidence="1" type="ORF">K7432_017644</name>
</gene>
<accession>A0ABR2VK41</accession>
<feature type="non-terminal residue" evidence="1">
    <location>
        <position position="1"/>
    </location>
</feature>
<dbReference type="EMBL" id="JASJQH010010977">
    <property type="protein sequence ID" value="KAK9667593.1"/>
    <property type="molecule type" value="Genomic_DNA"/>
</dbReference>
<proteinExistence type="predicted"/>
<name>A0ABR2VK41_9FUNG</name>
<evidence type="ECO:0000313" key="1">
    <source>
        <dbReference type="EMBL" id="KAK9667593.1"/>
    </source>
</evidence>
<reference evidence="1 2" key="1">
    <citation type="submission" date="2023-04" db="EMBL/GenBank/DDBJ databases">
        <title>Genome of Basidiobolus ranarum AG-B5.</title>
        <authorList>
            <person name="Stajich J.E."/>
            <person name="Carter-House D."/>
            <person name="Gryganskyi A."/>
        </authorList>
    </citation>
    <scope>NUCLEOTIDE SEQUENCE [LARGE SCALE GENOMIC DNA]</scope>
    <source>
        <strain evidence="1 2">AG-B5</strain>
    </source>
</reference>
<evidence type="ECO:0000313" key="2">
    <source>
        <dbReference type="Proteomes" id="UP001479436"/>
    </source>
</evidence>
<comment type="caution">
    <text evidence="1">The sequence shown here is derived from an EMBL/GenBank/DDBJ whole genome shotgun (WGS) entry which is preliminary data.</text>
</comment>
<dbReference type="Proteomes" id="UP001479436">
    <property type="component" value="Unassembled WGS sequence"/>
</dbReference>